<accession>A0A1M5R9I6</accession>
<proteinExistence type="predicted"/>
<evidence type="ECO:0000313" key="1">
    <source>
        <dbReference type="EMBL" id="SHH22483.1"/>
    </source>
</evidence>
<dbReference type="RefSeq" id="WP_072898636.1">
    <property type="nucleotide sequence ID" value="NZ_FQWZ01000007.1"/>
</dbReference>
<name>A0A1M5R9I6_9GAMM</name>
<dbReference type="EMBL" id="FQWZ01000007">
    <property type="protein sequence ID" value="SHH22483.1"/>
    <property type="molecule type" value="Genomic_DNA"/>
</dbReference>
<dbReference type="OrthoDB" id="9889925at2"/>
<dbReference type="Proteomes" id="UP000199758">
    <property type="component" value="Unassembled WGS sequence"/>
</dbReference>
<reference evidence="1 2" key="1">
    <citation type="submission" date="2016-11" db="EMBL/GenBank/DDBJ databases">
        <authorList>
            <person name="Jaros S."/>
            <person name="Januszkiewicz K."/>
            <person name="Wedrychowicz H."/>
        </authorList>
    </citation>
    <scope>NUCLEOTIDE SEQUENCE [LARGE SCALE GENOMIC DNA]</scope>
    <source>
        <strain evidence="1 2">CGMCC 1.7049</strain>
    </source>
</reference>
<organism evidence="1 2">
    <name type="scientific">Hydrocarboniphaga daqingensis</name>
    <dbReference type="NCBI Taxonomy" id="490188"/>
    <lineage>
        <taxon>Bacteria</taxon>
        <taxon>Pseudomonadati</taxon>
        <taxon>Pseudomonadota</taxon>
        <taxon>Gammaproteobacteria</taxon>
        <taxon>Nevskiales</taxon>
        <taxon>Nevskiaceae</taxon>
        <taxon>Hydrocarboniphaga</taxon>
    </lineage>
</organism>
<dbReference type="AlphaFoldDB" id="A0A1M5R9I6"/>
<sequence>MNTLLHAPLNELNLETRTDSGSPYTVKLAIAEQPVKPSRKALHRVSVELLRDGRPVDDADVAVGFHPLHAQAAQPVYSLSELVLAPHHRADLRGHFDTAVALQAGDYRVDVTINHESHAGFVIHM</sequence>
<keyword evidence="2" id="KW-1185">Reference proteome</keyword>
<protein>
    <submittedName>
        <fullName evidence="1">Uncharacterized protein</fullName>
    </submittedName>
</protein>
<gene>
    <name evidence="1" type="ORF">SAMN04488068_2955</name>
</gene>
<evidence type="ECO:0000313" key="2">
    <source>
        <dbReference type="Proteomes" id="UP000199758"/>
    </source>
</evidence>